<dbReference type="AlphaFoldDB" id="A0A0F9S614"/>
<organism evidence="1">
    <name type="scientific">marine sediment metagenome</name>
    <dbReference type="NCBI Taxonomy" id="412755"/>
    <lineage>
        <taxon>unclassified sequences</taxon>
        <taxon>metagenomes</taxon>
        <taxon>ecological metagenomes</taxon>
    </lineage>
</organism>
<reference evidence="1" key="1">
    <citation type="journal article" date="2015" name="Nature">
        <title>Complex archaea that bridge the gap between prokaryotes and eukaryotes.</title>
        <authorList>
            <person name="Spang A."/>
            <person name="Saw J.H."/>
            <person name="Jorgensen S.L."/>
            <person name="Zaremba-Niedzwiedzka K."/>
            <person name="Martijn J."/>
            <person name="Lind A.E."/>
            <person name="van Eijk R."/>
            <person name="Schleper C."/>
            <person name="Guy L."/>
            <person name="Ettema T.J."/>
        </authorList>
    </citation>
    <scope>NUCLEOTIDE SEQUENCE</scope>
</reference>
<accession>A0A0F9S614</accession>
<evidence type="ECO:0000313" key="1">
    <source>
        <dbReference type="EMBL" id="KKN32536.1"/>
    </source>
</evidence>
<sequence length="86" mass="9746">MKQLILKDVEYPCGAGSLHWHPAAFKGWEKPGEYKHTCPVCGEVTVAIMGAMSYVAGRYDEDVELVYTDIHDRVYNKTVLRAINRC</sequence>
<protein>
    <submittedName>
        <fullName evidence="1">Uncharacterized protein</fullName>
    </submittedName>
</protein>
<comment type="caution">
    <text evidence="1">The sequence shown here is derived from an EMBL/GenBank/DDBJ whole genome shotgun (WGS) entry which is preliminary data.</text>
</comment>
<gene>
    <name evidence="1" type="ORF">LCGC14_0813010</name>
</gene>
<name>A0A0F9S614_9ZZZZ</name>
<dbReference type="EMBL" id="LAZR01002246">
    <property type="protein sequence ID" value="KKN32536.1"/>
    <property type="molecule type" value="Genomic_DNA"/>
</dbReference>
<proteinExistence type="predicted"/>